<evidence type="ECO:0000259" key="8">
    <source>
        <dbReference type="PROSITE" id="PS51007"/>
    </source>
</evidence>
<dbReference type="SUPFAM" id="SSF46626">
    <property type="entry name" value="Cytochrome c"/>
    <property type="match status" value="2"/>
</dbReference>
<keyword evidence="6 7" id="KW-0408">Iron</keyword>
<evidence type="ECO:0000256" key="6">
    <source>
        <dbReference type="ARBA" id="ARBA00023004"/>
    </source>
</evidence>
<feature type="domain" description="Cytochrome c" evidence="8">
    <location>
        <begin position="302"/>
        <end position="435"/>
    </location>
</feature>
<evidence type="ECO:0000256" key="4">
    <source>
        <dbReference type="ARBA" id="ARBA00022729"/>
    </source>
</evidence>
<keyword evidence="3 7" id="KW-0479">Metal-binding</keyword>
<evidence type="ECO:0000256" key="1">
    <source>
        <dbReference type="ARBA" id="ARBA00004196"/>
    </source>
</evidence>
<comment type="caution">
    <text evidence="9">The sequence shown here is derived from an EMBL/GenBank/DDBJ whole genome shotgun (WGS) entry which is preliminary data.</text>
</comment>
<dbReference type="PROSITE" id="PS51007">
    <property type="entry name" value="CYTC"/>
    <property type="match status" value="2"/>
</dbReference>
<protein>
    <submittedName>
        <fullName evidence="9">Cytochrome c peroxidase</fullName>
        <ecNumber evidence="9">1.11.1.5</ecNumber>
    </submittedName>
</protein>
<dbReference type="PANTHER" id="PTHR30600:SF10">
    <property type="entry name" value="BLL6722 PROTEIN"/>
    <property type="match status" value="1"/>
</dbReference>
<keyword evidence="9" id="KW-0575">Peroxidase</keyword>
<evidence type="ECO:0000256" key="5">
    <source>
        <dbReference type="ARBA" id="ARBA00023002"/>
    </source>
</evidence>
<keyword evidence="2 7" id="KW-0349">Heme</keyword>
<dbReference type="GO" id="GO:0004130">
    <property type="term" value="F:cytochrome-c peroxidase activity"/>
    <property type="evidence" value="ECO:0007669"/>
    <property type="project" value="UniProtKB-EC"/>
</dbReference>
<keyword evidence="5 9" id="KW-0560">Oxidoreductase</keyword>
<keyword evidence="4" id="KW-0732">Signal</keyword>
<gene>
    <name evidence="9" type="ORF">FHR24_001452</name>
</gene>
<dbReference type="Proteomes" id="UP000745859">
    <property type="component" value="Unassembled WGS sequence"/>
</dbReference>
<organism evidence="9 10">
    <name type="scientific">Wenyingzhuangia heitensis</name>
    <dbReference type="NCBI Taxonomy" id="1487859"/>
    <lineage>
        <taxon>Bacteria</taxon>
        <taxon>Pseudomonadati</taxon>
        <taxon>Bacteroidota</taxon>
        <taxon>Flavobacteriia</taxon>
        <taxon>Flavobacteriales</taxon>
        <taxon>Flavobacteriaceae</taxon>
        <taxon>Wenyingzhuangia</taxon>
    </lineage>
</organism>
<evidence type="ECO:0000313" key="10">
    <source>
        <dbReference type="Proteomes" id="UP000745859"/>
    </source>
</evidence>
<evidence type="ECO:0000256" key="3">
    <source>
        <dbReference type="ARBA" id="ARBA00022723"/>
    </source>
</evidence>
<proteinExistence type="predicted"/>
<accession>A0ABX0U852</accession>
<evidence type="ECO:0000256" key="2">
    <source>
        <dbReference type="ARBA" id="ARBA00022617"/>
    </source>
</evidence>
<dbReference type="Gene3D" id="1.10.760.10">
    <property type="entry name" value="Cytochrome c-like domain"/>
    <property type="match status" value="2"/>
</dbReference>
<dbReference type="InterPro" id="IPR038352">
    <property type="entry name" value="Imelysin_sf"/>
</dbReference>
<dbReference type="InterPro" id="IPR036909">
    <property type="entry name" value="Cyt_c-like_dom_sf"/>
</dbReference>
<dbReference type="Pfam" id="PF03150">
    <property type="entry name" value="CCP_MauG"/>
    <property type="match status" value="1"/>
</dbReference>
<dbReference type="EMBL" id="JAASQL010000001">
    <property type="protein sequence ID" value="NIJ45013.1"/>
    <property type="molecule type" value="Genomic_DNA"/>
</dbReference>
<dbReference type="InterPro" id="IPR009056">
    <property type="entry name" value="Cyt_c-like_dom"/>
</dbReference>
<feature type="domain" description="Cytochrome c" evidence="8">
    <location>
        <begin position="454"/>
        <end position="594"/>
    </location>
</feature>
<dbReference type="InterPro" id="IPR004852">
    <property type="entry name" value="Di-haem_cyt_c_peroxidsae"/>
</dbReference>
<keyword evidence="10" id="KW-1185">Reference proteome</keyword>
<dbReference type="Gene3D" id="1.20.1420.20">
    <property type="entry name" value="M75 peptidase, HXXE motif"/>
    <property type="match status" value="1"/>
</dbReference>
<evidence type="ECO:0000256" key="7">
    <source>
        <dbReference type="PROSITE-ProRule" id="PRU00433"/>
    </source>
</evidence>
<dbReference type="InterPro" id="IPR051395">
    <property type="entry name" value="Cytochrome_c_Peroxidase/MauG"/>
</dbReference>
<dbReference type="RefSeq" id="WP_167186097.1">
    <property type="nucleotide sequence ID" value="NZ_JAASQL010000001.1"/>
</dbReference>
<dbReference type="PANTHER" id="PTHR30600">
    <property type="entry name" value="CYTOCHROME C PEROXIDASE-RELATED"/>
    <property type="match status" value="1"/>
</dbReference>
<name>A0ABX0U852_9FLAO</name>
<dbReference type="PROSITE" id="PS51257">
    <property type="entry name" value="PROKAR_LIPOPROTEIN"/>
    <property type="match status" value="1"/>
</dbReference>
<reference evidence="9 10" key="1">
    <citation type="submission" date="2020-03" db="EMBL/GenBank/DDBJ databases">
        <title>Genomic Encyclopedia of Type Strains, Phase IV (KMG-IV): sequencing the most valuable type-strain genomes for metagenomic binning, comparative biology and taxonomic classification.</title>
        <authorList>
            <person name="Goeker M."/>
        </authorList>
    </citation>
    <scope>NUCLEOTIDE SEQUENCE [LARGE SCALE GENOMIC DNA]</scope>
    <source>
        <strain evidence="9 10">DSM 101599</strain>
    </source>
</reference>
<dbReference type="EC" id="1.11.1.5" evidence="9"/>
<sequence>MNLRNLFILALFFLTLFSCNSKKKEITTVDWSVVHRFYVDNLNTTIALLDDLDTLQVQSPNNQIVLKKIRTAFKKCEPFVSYLNPKSGHKVNGPALPVFRENSGKLLEPIGLQKLEESIFLGDTETKDFATNIHVTKGILSTVKKEVVYYKVDAKRFFIATHQQLLRIISFSMAGFDTPVSQWGINEAKTSLESLLFVYQNSIQKIIVDKNPTLDKELIQNLKSAIDFIKPNVNFNQFDRFSYIRDYINPITRAWVNVRKESNLWETSGVYPFNLDAPTFFENDSWDVNHFASSKNQNSTKAQIQLGQKLFNDVNISKGGKLSCISCHDPQKGYADGLQFSKDNTGKPLSRNSPTLINSIFQKAFFWDGKSGNLNEQISNVFANDKEFNVTVHQFSDEILVDTTYINLFKNAYGKVPKSNHDIVRAIASYVGTLNGFNSKFDRNIRGEANTYTASEKNGFNLFMGKALCATCHFMPLTSGTVPPFFTDTEKEAIGVAKTFKNRQIDNDLGYYNSYNQEYHKRMFKTPTIRNIALTAPYMHNGVYTTLEEVMEFYNQGGGAGLGFDVPNQTLPFDNLNLSEQEIKDMIAFLNTLTDIPEEVY</sequence>
<evidence type="ECO:0000313" key="9">
    <source>
        <dbReference type="EMBL" id="NIJ45013.1"/>
    </source>
</evidence>
<comment type="subcellular location">
    <subcellularLocation>
        <location evidence="1">Cell envelope</location>
    </subcellularLocation>
</comment>